<evidence type="ECO:0000313" key="2">
    <source>
        <dbReference type="EMBL" id="KAK5168388.1"/>
    </source>
</evidence>
<keyword evidence="3" id="KW-1185">Reference proteome</keyword>
<feature type="transmembrane region" description="Helical" evidence="1">
    <location>
        <begin position="119"/>
        <end position="143"/>
    </location>
</feature>
<dbReference type="Proteomes" id="UP001337655">
    <property type="component" value="Unassembled WGS sequence"/>
</dbReference>
<evidence type="ECO:0000313" key="3">
    <source>
        <dbReference type="Proteomes" id="UP001337655"/>
    </source>
</evidence>
<name>A0AAV9P960_9PEZI</name>
<organism evidence="2 3">
    <name type="scientific">Saxophila tyrrhenica</name>
    <dbReference type="NCBI Taxonomy" id="1690608"/>
    <lineage>
        <taxon>Eukaryota</taxon>
        <taxon>Fungi</taxon>
        <taxon>Dikarya</taxon>
        <taxon>Ascomycota</taxon>
        <taxon>Pezizomycotina</taxon>
        <taxon>Dothideomycetes</taxon>
        <taxon>Dothideomycetidae</taxon>
        <taxon>Mycosphaerellales</taxon>
        <taxon>Extremaceae</taxon>
        <taxon>Saxophila</taxon>
    </lineage>
</organism>
<keyword evidence="1" id="KW-1133">Transmembrane helix</keyword>
<comment type="caution">
    <text evidence="2">The sequence shown here is derived from an EMBL/GenBank/DDBJ whole genome shotgun (WGS) entry which is preliminary data.</text>
</comment>
<dbReference type="PROSITE" id="PS51257">
    <property type="entry name" value="PROKAR_LIPOPROTEIN"/>
    <property type="match status" value="1"/>
</dbReference>
<accession>A0AAV9P960</accession>
<feature type="transmembrane region" description="Helical" evidence="1">
    <location>
        <begin position="87"/>
        <end position="113"/>
    </location>
</feature>
<dbReference type="AlphaFoldDB" id="A0AAV9P960"/>
<dbReference type="GeneID" id="89928296"/>
<dbReference type="RefSeq" id="XP_064657998.1">
    <property type="nucleotide sequence ID" value="XM_064804197.1"/>
</dbReference>
<sequence length="188" mass="20311">MDRQTKLLLLARASQIVFTIATMCLLGACANLKRWTHPSDGSFSTAWKPYGMVMCSGLYNSAFSMLFGLLGIVAATRPDKLAWQIMIALDCGGVALSVGALVCAIKGAIGFGWHSASLWYATIAFASFAAVATGFSALVMAYVHMHVSVSSKKHSWLAETPREVEQEPYHDDQPVLSEVRRVSPVHGS</sequence>
<feature type="transmembrane region" description="Helical" evidence="1">
    <location>
        <begin position="7"/>
        <end position="30"/>
    </location>
</feature>
<protein>
    <recommendedName>
        <fullName evidence="4">CASP-like protein</fullName>
    </recommendedName>
</protein>
<feature type="transmembrane region" description="Helical" evidence="1">
    <location>
        <begin position="50"/>
        <end position="75"/>
    </location>
</feature>
<gene>
    <name evidence="2" type="ORF">LTR77_006958</name>
</gene>
<keyword evidence="1" id="KW-0472">Membrane</keyword>
<proteinExistence type="predicted"/>
<evidence type="ECO:0000256" key="1">
    <source>
        <dbReference type="SAM" id="Phobius"/>
    </source>
</evidence>
<keyword evidence="1" id="KW-0812">Transmembrane</keyword>
<dbReference type="EMBL" id="JAVRRT010000010">
    <property type="protein sequence ID" value="KAK5168388.1"/>
    <property type="molecule type" value="Genomic_DNA"/>
</dbReference>
<evidence type="ECO:0008006" key="4">
    <source>
        <dbReference type="Google" id="ProtNLM"/>
    </source>
</evidence>
<reference evidence="2 3" key="1">
    <citation type="submission" date="2023-08" db="EMBL/GenBank/DDBJ databases">
        <title>Black Yeasts Isolated from many extreme environments.</title>
        <authorList>
            <person name="Coleine C."/>
            <person name="Stajich J.E."/>
            <person name="Selbmann L."/>
        </authorList>
    </citation>
    <scope>NUCLEOTIDE SEQUENCE [LARGE SCALE GENOMIC DNA]</scope>
    <source>
        <strain evidence="2 3">CCFEE 5935</strain>
    </source>
</reference>